<dbReference type="Pfam" id="PF00005">
    <property type="entry name" value="ABC_tran"/>
    <property type="match status" value="1"/>
</dbReference>
<dbReference type="PANTHER" id="PTHR43038:SF3">
    <property type="entry name" value="ABC TRANSPORTER G FAMILY MEMBER 20 ISOFORM X1"/>
    <property type="match status" value="1"/>
</dbReference>
<evidence type="ECO:0000256" key="2">
    <source>
        <dbReference type="ARBA" id="ARBA00022840"/>
    </source>
</evidence>
<dbReference type="PROSITE" id="PS50893">
    <property type="entry name" value="ABC_TRANSPORTER_2"/>
    <property type="match status" value="1"/>
</dbReference>
<evidence type="ECO:0000313" key="5">
    <source>
        <dbReference type="Proteomes" id="UP000831495"/>
    </source>
</evidence>
<dbReference type="InterPro" id="IPR027417">
    <property type="entry name" value="P-loop_NTPase"/>
</dbReference>
<dbReference type="PANTHER" id="PTHR43038">
    <property type="entry name" value="ATP-BINDING CASSETTE, SUB-FAMILY H, MEMBER 1"/>
    <property type="match status" value="1"/>
</dbReference>
<sequence>MSQTIINLKQIHKKFGPQIVLDDISFQVSLGEIVGLIGPSGAGKSTIIKITLGMEKSDRGQATVFQTIMPNRKLLHQIGYMAQSDALYDSLTAYENLVFFAQMKGVAKQQLVSEIQRVSAVVDLSEYLSKRVGGYSGGMKRRLSLAIALLGNPPLLVLDEPTVGIDPALRRKIWHELTRLKTAGHAILITTHVMDEAELTDRVALLLGGHLIANAAPQVLEAQYQVPTIEDVFLKAEGDLA</sequence>
<dbReference type="GO" id="GO:0005524">
    <property type="term" value="F:ATP binding"/>
    <property type="evidence" value="ECO:0007669"/>
    <property type="project" value="UniProtKB-KW"/>
</dbReference>
<dbReference type="SUPFAM" id="SSF52540">
    <property type="entry name" value="P-loop containing nucleoside triphosphate hydrolases"/>
    <property type="match status" value="1"/>
</dbReference>
<keyword evidence="2 4" id="KW-0067">ATP-binding</keyword>
<dbReference type="InterPro" id="IPR003439">
    <property type="entry name" value="ABC_transporter-like_ATP-bd"/>
</dbReference>
<dbReference type="SMART" id="SM00382">
    <property type="entry name" value="AAA"/>
    <property type="match status" value="1"/>
</dbReference>
<dbReference type="PROSITE" id="PS00211">
    <property type="entry name" value="ABC_TRANSPORTER_1"/>
    <property type="match status" value="1"/>
</dbReference>
<dbReference type="InterPro" id="IPR003593">
    <property type="entry name" value="AAA+_ATPase"/>
</dbReference>
<keyword evidence="1" id="KW-0547">Nucleotide-binding</keyword>
<proteinExistence type="predicted"/>
<organism evidence="4 5">
    <name type="scientific">Bombilactobacillus folatiphilus</name>
    <dbReference type="NCBI Taxonomy" id="2923362"/>
    <lineage>
        <taxon>Bacteria</taxon>
        <taxon>Bacillati</taxon>
        <taxon>Bacillota</taxon>
        <taxon>Bacilli</taxon>
        <taxon>Lactobacillales</taxon>
        <taxon>Lactobacillaceae</taxon>
        <taxon>Bombilactobacillus</taxon>
    </lineage>
</organism>
<evidence type="ECO:0000256" key="1">
    <source>
        <dbReference type="ARBA" id="ARBA00022741"/>
    </source>
</evidence>
<feature type="domain" description="ABC transporter" evidence="3">
    <location>
        <begin position="6"/>
        <end position="233"/>
    </location>
</feature>
<dbReference type="CDD" id="cd03263">
    <property type="entry name" value="ABC_subfamily_A"/>
    <property type="match status" value="1"/>
</dbReference>
<accession>A0ABY4P9Y1</accession>
<name>A0ABY4P9Y1_9LACO</name>
<gene>
    <name evidence="4" type="ORF">MOO45_02475</name>
</gene>
<reference evidence="4" key="1">
    <citation type="journal article" date="2022" name="Int. J. Syst. Evol. Microbiol.">
        <title>Apilactobacillus apisilvae sp. nov., Nicolia spurrieriana gen. nov. sp. nov., Bombilactobacillus folatiphilus sp. nov. and Bombilactobacillus thymidiniphilus sp. nov., four new lactic acid bacterial isolates from stingless bees Tetragonula carbonaria and Austroplebeia australis.</title>
        <authorList>
            <person name="Oliphant S.A."/>
            <person name="Watson-Haigh N.S."/>
            <person name="Sumby K.M."/>
            <person name="Gardner J."/>
            <person name="Groom S."/>
            <person name="Jiranek V."/>
        </authorList>
    </citation>
    <scope>NUCLEOTIDE SEQUENCE</scope>
    <source>
        <strain evidence="4">SG4_D2</strain>
    </source>
</reference>
<keyword evidence="5" id="KW-1185">Reference proteome</keyword>
<dbReference type="Gene3D" id="3.40.50.300">
    <property type="entry name" value="P-loop containing nucleotide triphosphate hydrolases"/>
    <property type="match status" value="1"/>
</dbReference>
<dbReference type="InterPro" id="IPR017871">
    <property type="entry name" value="ABC_transporter-like_CS"/>
</dbReference>
<evidence type="ECO:0000259" key="3">
    <source>
        <dbReference type="PROSITE" id="PS50893"/>
    </source>
</evidence>
<dbReference type="EMBL" id="CP093366">
    <property type="protein sequence ID" value="UQS82535.1"/>
    <property type="molecule type" value="Genomic_DNA"/>
</dbReference>
<evidence type="ECO:0000313" key="4">
    <source>
        <dbReference type="EMBL" id="UQS82535.1"/>
    </source>
</evidence>
<dbReference type="Proteomes" id="UP000831495">
    <property type="component" value="Chromosome"/>
</dbReference>
<dbReference type="RefSeq" id="WP_249514813.1">
    <property type="nucleotide sequence ID" value="NZ_CP093366.1"/>
</dbReference>
<protein>
    <submittedName>
        <fullName evidence="4">ABC transporter ATP-binding protein</fullName>
    </submittedName>
</protein>